<protein>
    <submittedName>
        <fullName evidence="2">Uncharacterized protein</fullName>
    </submittedName>
</protein>
<dbReference type="AlphaFoldDB" id="A0A9P1I7C4"/>
<sequence length="73" mass="8236">MDIAGKLDKNHDHHHWIRLKSKKESTSTASPPWFSQLQNPETQPSKSTLQPPSTNGNFTIATQKTDNQPNNLN</sequence>
<comment type="caution">
    <text evidence="2">The sequence shown here is derived from an EMBL/GenBank/DDBJ whole genome shotgun (WGS) entry which is preliminary data.</text>
</comment>
<feature type="compositionally biased region" description="Basic and acidic residues" evidence="1">
    <location>
        <begin position="1"/>
        <end position="11"/>
    </location>
</feature>
<evidence type="ECO:0000313" key="3">
    <source>
        <dbReference type="Proteomes" id="UP001152747"/>
    </source>
</evidence>
<gene>
    <name evidence="2" type="ORF">CAMP_LOCUS3489</name>
</gene>
<evidence type="ECO:0000313" key="2">
    <source>
        <dbReference type="EMBL" id="CAI5440852.1"/>
    </source>
</evidence>
<accession>A0A9P1I7C4</accession>
<dbReference type="Proteomes" id="UP001152747">
    <property type="component" value="Unassembled WGS sequence"/>
</dbReference>
<name>A0A9P1I7C4_9PELO</name>
<reference evidence="2" key="1">
    <citation type="submission" date="2022-11" db="EMBL/GenBank/DDBJ databases">
        <authorList>
            <person name="Kikuchi T."/>
        </authorList>
    </citation>
    <scope>NUCLEOTIDE SEQUENCE</scope>
    <source>
        <strain evidence="2">PS1010</strain>
    </source>
</reference>
<dbReference type="EMBL" id="CANHGI010000002">
    <property type="protein sequence ID" value="CAI5440852.1"/>
    <property type="molecule type" value="Genomic_DNA"/>
</dbReference>
<feature type="compositionally biased region" description="Polar residues" evidence="1">
    <location>
        <begin position="26"/>
        <end position="73"/>
    </location>
</feature>
<feature type="compositionally biased region" description="Basic residues" evidence="1">
    <location>
        <begin position="12"/>
        <end position="21"/>
    </location>
</feature>
<proteinExistence type="predicted"/>
<organism evidence="2 3">
    <name type="scientific">Caenorhabditis angaria</name>
    <dbReference type="NCBI Taxonomy" id="860376"/>
    <lineage>
        <taxon>Eukaryota</taxon>
        <taxon>Metazoa</taxon>
        <taxon>Ecdysozoa</taxon>
        <taxon>Nematoda</taxon>
        <taxon>Chromadorea</taxon>
        <taxon>Rhabditida</taxon>
        <taxon>Rhabditina</taxon>
        <taxon>Rhabditomorpha</taxon>
        <taxon>Rhabditoidea</taxon>
        <taxon>Rhabditidae</taxon>
        <taxon>Peloderinae</taxon>
        <taxon>Caenorhabditis</taxon>
    </lineage>
</organism>
<feature type="region of interest" description="Disordered" evidence="1">
    <location>
        <begin position="1"/>
        <end position="73"/>
    </location>
</feature>
<evidence type="ECO:0000256" key="1">
    <source>
        <dbReference type="SAM" id="MobiDB-lite"/>
    </source>
</evidence>
<keyword evidence="3" id="KW-1185">Reference proteome</keyword>